<evidence type="ECO:0000313" key="1">
    <source>
        <dbReference type="EMBL" id="KAF2791453.1"/>
    </source>
</evidence>
<accession>A0A6A6X5M6</accession>
<dbReference type="AlphaFoldDB" id="A0A6A6X5M6"/>
<organism evidence="1 2">
    <name type="scientific">Melanomma pulvis-pyrius CBS 109.77</name>
    <dbReference type="NCBI Taxonomy" id="1314802"/>
    <lineage>
        <taxon>Eukaryota</taxon>
        <taxon>Fungi</taxon>
        <taxon>Dikarya</taxon>
        <taxon>Ascomycota</taxon>
        <taxon>Pezizomycotina</taxon>
        <taxon>Dothideomycetes</taxon>
        <taxon>Pleosporomycetidae</taxon>
        <taxon>Pleosporales</taxon>
        <taxon>Melanommataceae</taxon>
        <taxon>Melanomma</taxon>
    </lineage>
</organism>
<dbReference type="OrthoDB" id="1933717at2759"/>
<gene>
    <name evidence="1" type="ORF">K505DRAFT_248895</name>
</gene>
<sequence>AIDTMELVGGTTLYLSTERADYLRGGWINAHWDVEEMEQHAQEIKEKGLLKMKFLKADLGAPGYSFES</sequence>
<reference evidence="1" key="1">
    <citation type="journal article" date="2020" name="Stud. Mycol.">
        <title>101 Dothideomycetes genomes: a test case for predicting lifestyles and emergence of pathogens.</title>
        <authorList>
            <person name="Haridas S."/>
            <person name="Albert R."/>
            <person name="Binder M."/>
            <person name="Bloem J."/>
            <person name="Labutti K."/>
            <person name="Salamov A."/>
            <person name="Andreopoulos B."/>
            <person name="Baker S."/>
            <person name="Barry K."/>
            <person name="Bills G."/>
            <person name="Bluhm B."/>
            <person name="Cannon C."/>
            <person name="Castanera R."/>
            <person name="Culley D."/>
            <person name="Daum C."/>
            <person name="Ezra D."/>
            <person name="Gonzalez J."/>
            <person name="Henrissat B."/>
            <person name="Kuo A."/>
            <person name="Liang C."/>
            <person name="Lipzen A."/>
            <person name="Lutzoni F."/>
            <person name="Magnuson J."/>
            <person name="Mondo S."/>
            <person name="Nolan M."/>
            <person name="Ohm R."/>
            <person name="Pangilinan J."/>
            <person name="Park H.-J."/>
            <person name="Ramirez L."/>
            <person name="Alfaro M."/>
            <person name="Sun H."/>
            <person name="Tritt A."/>
            <person name="Yoshinaga Y."/>
            <person name="Zwiers L.-H."/>
            <person name="Turgeon B."/>
            <person name="Goodwin S."/>
            <person name="Spatafora J."/>
            <person name="Crous P."/>
            <person name="Grigoriev I."/>
        </authorList>
    </citation>
    <scope>NUCLEOTIDE SEQUENCE</scope>
    <source>
        <strain evidence="1">CBS 109.77</strain>
    </source>
</reference>
<feature type="non-terminal residue" evidence="1">
    <location>
        <position position="1"/>
    </location>
</feature>
<proteinExistence type="predicted"/>
<keyword evidence="2" id="KW-1185">Reference proteome</keyword>
<protein>
    <submittedName>
        <fullName evidence="1">Uncharacterized protein</fullName>
    </submittedName>
</protein>
<evidence type="ECO:0000313" key="2">
    <source>
        <dbReference type="Proteomes" id="UP000799757"/>
    </source>
</evidence>
<name>A0A6A6X5M6_9PLEO</name>
<dbReference type="EMBL" id="MU002018">
    <property type="protein sequence ID" value="KAF2791453.1"/>
    <property type="molecule type" value="Genomic_DNA"/>
</dbReference>
<dbReference type="Proteomes" id="UP000799757">
    <property type="component" value="Unassembled WGS sequence"/>
</dbReference>